<dbReference type="PANTHER" id="PTHR46067:SF27">
    <property type="entry name" value="ACYL-COA N-ACYLTRANSFERASES (NAT) SUPERFAMILY PROTEIN"/>
    <property type="match status" value="1"/>
</dbReference>
<dbReference type="SUPFAM" id="SSF55729">
    <property type="entry name" value="Acyl-CoA N-acyltransferases (Nat)"/>
    <property type="match status" value="1"/>
</dbReference>
<proteinExistence type="predicted"/>
<dbReference type="Proteomes" id="UP000231279">
    <property type="component" value="Unassembled WGS sequence"/>
</dbReference>
<keyword evidence="2" id="KW-0012">Acyltransferase</keyword>
<name>A0A2G9HYZ0_9LAMI</name>
<dbReference type="AlphaFoldDB" id="A0A2G9HYZ0"/>
<feature type="domain" description="N-acetyltransferase" evidence="1">
    <location>
        <begin position="20"/>
        <end position="180"/>
    </location>
</feature>
<dbReference type="OrthoDB" id="630895at2759"/>
<dbReference type="PANTHER" id="PTHR46067">
    <property type="entry name" value="ACYL-COA N-ACYLTRANSFERASES (NAT) SUPERFAMILY PROTEIN"/>
    <property type="match status" value="1"/>
</dbReference>
<sequence>MDEKSSKSEGEEGIQEFSKITLRPIELSDVDDFMVWATDVKVSKFCLWDAYTSKEQALDYIQNIAIPHPWLRAICIGNRAIGTISVTPCSGFHRCGGKLGYVLAYKYWGKGIVTRAVKMVVNTIFNEWPHLDRLQAEVHVDNKGSQRVLEKAGFEKEGVLRKYVVMKGKTADVVMFSFLRNDPRAA</sequence>
<dbReference type="InterPro" id="IPR016181">
    <property type="entry name" value="Acyl_CoA_acyltransferase"/>
</dbReference>
<comment type="caution">
    <text evidence="2">The sequence shown here is derived from an EMBL/GenBank/DDBJ whole genome shotgun (WGS) entry which is preliminary data.</text>
</comment>
<evidence type="ECO:0000313" key="2">
    <source>
        <dbReference type="EMBL" id="PIN22570.1"/>
    </source>
</evidence>
<evidence type="ECO:0000259" key="1">
    <source>
        <dbReference type="PROSITE" id="PS51186"/>
    </source>
</evidence>
<dbReference type="EMBL" id="NKXS01000732">
    <property type="protein sequence ID" value="PIN22570.1"/>
    <property type="molecule type" value="Genomic_DNA"/>
</dbReference>
<keyword evidence="3" id="KW-1185">Reference proteome</keyword>
<dbReference type="Gene3D" id="3.40.630.30">
    <property type="match status" value="1"/>
</dbReference>
<accession>A0A2G9HYZ0</accession>
<keyword evidence="2" id="KW-0808">Transferase</keyword>
<dbReference type="EC" id="2.3.1.1" evidence="2"/>
<evidence type="ECO:0000313" key="3">
    <source>
        <dbReference type="Proteomes" id="UP000231279"/>
    </source>
</evidence>
<dbReference type="InterPro" id="IPR000182">
    <property type="entry name" value="GNAT_dom"/>
</dbReference>
<dbReference type="Pfam" id="PF13302">
    <property type="entry name" value="Acetyltransf_3"/>
    <property type="match status" value="1"/>
</dbReference>
<dbReference type="STRING" id="429701.A0A2G9HYZ0"/>
<protein>
    <submittedName>
        <fullName evidence="2">Amino-acid N-acetyltransferase</fullName>
        <ecNumber evidence="2">2.3.1.1</ecNumber>
    </submittedName>
</protein>
<dbReference type="PROSITE" id="PS51186">
    <property type="entry name" value="GNAT"/>
    <property type="match status" value="1"/>
</dbReference>
<dbReference type="GO" id="GO:0016747">
    <property type="term" value="F:acyltransferase activity, transferring groups other than amino-acyl groups"/>
    <property type="evidence" value="ECO:0007669"/>
    <property type="project" value="InterPro"/>
</dbReference>
<reference evidence="3" key="1">
    <citation type="journal article" date="2018" name="Gigascience">
        <title>Genome assembly of the Pink Ipe (Handroanthus impetiginosus, Bignoniaceae), a highly valued, ecologically keystone Neotropical timber forest tree.</title>
        <authorList>
            <person name="Silva-Junior O.B."/>
            <person name="Grattapaglia D."/>
            <person name="Novaes E."/>
            <person name="Collevatti R.G."/>
        </authorList>
    </citation>
    <scope>NUCLEOTIDE SEQUENCE [LARGE SCALE GENOMIC DNA]</scope>
    <source>
        <strain evidence="3">cv. UFG-1</strain>
    </source>
</reference>
<gene>
    <name evidence="2" type="ORF">CDL12_04723</name>
</gene>
<organism evidence="2 3">
    <name type="scientific">Handroanthus impetiginosus</name>
    <dbReference type="NCBI Taxonomy" id="429701"/>
    <lineage>
        <taxon>Eukaryota</taxon>
        <taxon>Viridiplantae</taxon>
        <taxon>Streptophyta</taxon>
        <taxon>Embryophyta</taxon>
        <taxon>Tracheophyta</taxon>
        <taxon>Spermatophyta</taxon>
        <taxon>Magnoliopsida</taxon>
        <taxon>eudicotyledons</taxon>
        <taxon>Gunneridae</taxon>
        <taxon>Pentapetalae</taxon>
        <taxon>asterids</taxon>
        <taxon>lamiids</taxon>
        <taxon>Lamiales</taxon>
        <taxon>Bignoniaceae</taxon>
        <taxon>Crescentiina</taxon>
        <taxon>Tabebuia alliance</taxon>
        <taxon>Handroanthus</taxon>
    </lineage>
</organism>